<reference evidence="1" key="1">
    <citation type="journal article" date="2019" name="PLoS Negl. Trop. Dis.">
        <title>Revisiting the worldwide diversity of Leptospira species in the environment.</title>
        <authorList>
            <person name="Vincent A.T."/>
            <person name="Schiettekatte O."/>
            <person name="Bourhy P."/>
            <person name="Veyrier F.J."/>
            <person name="Picardeau M."/>
        </authorList>
    </citation>
    <scope>NUCLEOTIDE SEQUENCE [LARGE SCALE GENOMIC DNA]</scope>
    <source>
        <strain evidence="1">201300427</strain>
    </source>
</reference>
<dbReference type="AlphaFoldDB" id="A0A4R9M157"/>
<accession>A0A4R9M157</accession>
<evidence type="ECO:0008006" key="3">
    <source>
        <dbReference type="Google" id="ProtNLM"/>
    </source>
</evidence>
<dbReference type="Gene3D" id="3.40.50.2300">
    <property type="match status" value="1"/>
</dbReference>
<comment type="caution">
    <text evidence="1">The sequence shown here is derived from an EMBL/GenBank/DDBJ whole genome shotgun (WGS) entry which is preliminary data.</text>
</comment>
<protein>
    <recommendedName>
        <fullName evidence="3">Phosphotyrosine protein phosphatase I domain-containing protein</fullName>
    </recommendedName>
</protein>
<organism evidence="1 2">
    <name type="scientific">Leptospira idonii</name>
    <dbReference type="NCBI Taxonomy" id="1193500"/>
    <lineage>
        <taxon>Bacteria</taxon>
        <taxon>Pseudomonadati</taxon>
        <taxon>Spirochaetota</taxon>
        <taxon>Spirochaetia</taxon>
        <taxon>Leptospirales</taxon>
        <taxon>Leptospiraceae</taxon>
        <taxon>Leptospira</taxon>
    </lineage>
</organism>
<keyword evidence="2" id="KW-1185">Reference proteome</keyword>
<dbReference type="RefSeq" id="WP_135759287.1">
    <property type="nucleotide sequence ID" value="NZ_RQHW01000013.1"/>
</dbReference>
<dbReference type="SUPFAM" id="SSF52788">
    <property type="entry name" value="Phosphotyrosine protein phosphatases I"/>
    <property type="match status" value="1"/>
</dbReference>
<gene>
    <name evidence="1" type="ORF">EHS15_04220</name>
</gene>
<proteinExistence type="predicted"/>
<evidence type="ECO:0000313" key="1">
    <source>
        <dbReference type="EMBL" id="TGN20423.1"/>
    </source>
</evidence>
<name>A0A4R9M157_9LEPT</name>
<dbReference type="PANTHER" id="PTHR43428:SF1">
    <property type="entry name" value="ARSENATE REDUCTASE"/>
    <property type="match status" value="1"/>
</dbReference>
<dbReference type="Proteomes" id="UP000298058">
    <property type="component" value="Unassembled WGS sequence"/>
</dbReference>
<evidence type="ECO:0000313" key="2">
    <source>
        <dbReference type="Proteomes" id="UP000298058"/>
    </source>
</evidence>
<dbReference type="InterPro" id="IPR036196">
    <property type="entry name" value="Ptyr_pPase_sf"/>
</dbReference>
<dbReference type="PANTHER" id="PTHR43428">
    <property type="entry name" value="ARSENATE REDUCTASE"/>
    <property type="match status" value="1"/>
</dbReference>
<sequence length="208" mass="23263">MSDLFKPLQLFIKDREAEYSSISATRKKILLKLSAEINQGIAKYKSAKLLFVCTHNSRRSQIAQMLASASAEYLGIANIQTYSGGTEVTAFFENSVQALINIGFKIEKSDNNHPNPRYLVSINTKHEPIPGFSKLYSDKINPNEKFIAIMVCSSADEACPFIPGADARISLPYPDPKSYDNTNEAPQRYLETCEVIAREILFTLQNSK</sequence>
<dbReference type="OrthoDB" id="9784339at2"/>
<dbReference type="EMBL" id="RQHW01000013">
    <property type="protein sequence ID" value="TGN20423.1"/>
    <property type="molecule type" value="Genomic_DNA"/>
</dbReference>